<feature type="region of interest" description="Disordered" evidence="1">
    <location>
        <begin position="78"/>
        <end position="108"/>
    </location>
</feature>
<evidence type="ECO:0000313" key="3">
    <source>
        <dbReference type="Proteomes" id="UP001486207"/>
    </source>
</evidence>
<dbReference type="EMBL" id="JBEPFB010000023">
    <property type="protein sequence ID" value="MER7378274.1"/>
    <property type="molecule type" value="Genomic_DNA"/>
</dbReference>
<name>A0ABV1Y350_9ACTN</name>
<evidence type="ECO:0000313" key="2">
    <source>
        <dbReference type="EMBL" id="MER7378274.1"/>
    </source>
</evidence>
<dbReference type="RefSeq" id="WP_190075012.1">
    <property type="nucleotide sequence ID" value="NZ_BNBM01000022.1"/>
</dbReference>
<evidence type="ECO:0008006" key="4">
    <source>
        <dbReference type="Google" id="ProtNLM"/>
    </source>
</evidence>
<reference evidence="2 3" key="1">
    <citation type="submission" date="2024-06" db="EMBL/GenBank/DDBJ databases">
        <title>The Natural Products Discovery Center: Release of the First 8490 Sequenced Strains for Exploring Actinobacteria Biosynthetic Diversity.</title>
        <authorList>
            <person name="Kalkreuter E."/>
            <person name="Kautsar S.A."/>
            <person name="Yang D."/>
            <person name="Bader C.D."/>
            <person name="Teijaro C.N."/>
            <person name="Fluegel L."/>
            <person name="Davis C.M."/>
            <person name="Simpson J.R."/>
            <person name="Lauterbach L."/>
            <person name="Steele A.D."/>
            <person name="Gui C."/>
            <person name="Meng S."/>
            <person name="Li G."/>
            <person name="Viehrig K."/>
            <person name="Ye F."/>
            <person name="Su P."/>
            <person name="Kiefer A.F."/>
            <person name="Nichols A."/>
            <person name="Cepeda A.J."/>
            <person name="Yan W."/>
            <person name="Fan B."/>
            <person name="Jiang Y."/>
            <person name="Adhikari A."/>
            <person name="Zheng C.-J."/>
            <person name="Schuster L."/>
            <person name="Cowan T.M."/>
            <person name="Smanski M.J."/>
            <person name="Chevrette M.G."/>
            <person name="De Carvalho L.P.S."/>
            <person name="Shen B."/>
        </authorList>
    </citation>
    <scope>NUCLEOTIDE SEQUENCE [LARGE SCALE GENOMIC DNA]</scope>
    <source>
        <strain evidence="2 3">NPDC000155</strain>
    </source>
</reference>
<keyword evidence="3" id="KW-1185">Reference proteome</keyword>
<gene>
    <name evidence="2" type="ORF">ABT384_37230</name>
</gene>
<dbReference type="Proteomes" id="UP001486207">
    <property type="component" value="Unassembled WGS sequence"/>
</dbReference>
<comment type="caution">
    <text evidence="2">The sequence shown here is derived from an EMBL/GenBank/DDBJ whole genome shotgun (WGS) entry which is preliminary data.</text>
</comment>
<proteinExistence type="predicted"/>
<organism evidence="2 3">
    <name type="scientific">Streptomyces lanatus</name>
    <dbReference type="NCBI Taxonomy" id="66900"/>
    <lineage>
        <taxon>Bacteria</taxon>
        <taxon>Bacillati</taxon>
        <taxon>Actinomycetota</taxon>
        <taxon>Actinomycetes</taxon>
        <taxon>Kitasatosporales</taxon>
        <taxon>Streptomycetaceae</taxon>
        <taxon>Streptomyces</taxon>
    </lineage>
</organism>
<sequence length="316" mass="34398">MNVEIPQFVSDTATSFGEGVPYALRVLAGQLAEDPDMGRPSGLPGILTVMIDGDLFEDCPDLAVGYIREPDRIQIRYLSRAQPEESEEPAVSEGEGRERDASADPATDALTVREVADAWHRLTGWLRRNAPDSYAALRPGAGPAAVAALEDDLGLAIPLELRVLWTLTAGDSGVDGAGCLPGNEALLPLDAVAALHRRQLDAQADEDALNAERPEDERTYFWKPAWIPVATRGVIDTTSGWYLDAETGYLGRWSRFNEPPGDELDTLVTYLEEAADMLEAPTLATRDEPGLVDGALAWRRGLAPARQDRWRPLTGR</sequence>
<accession>A0ABV1Y350</accession>
<protein>
    <recommendedName>
        <fullName evidence="4">Knr4/Smi1-like domain-containing protein</fullName>
    </recommendedName>
</protein>
<evidence type="ECO:0000256" key="1">
    <source>
        <dbReference type="SAM" id="MobiDB-lite"/>
    </source>
</evidence>